<feature type="domain" description="DUF302" evidence="2">
    <location>
        <begin position="55"/>
        <end position="117"/>
    </location>
</feature>
<dbReference type="SUPFAM" id="SSF103247">
    <property type="entry name" value="TT1751-like"/>
    <property type="match status" value="1"/>
</dbReference>
<feature type="chain" id="PRO_5040461179" evidence="1">
    <location>
        <begin position="20"/>
        <end position="150"/>
    </location>
</feature>
<dbReference type="PANTHER" id="PTHR38342:SF2">
    <property type="entry name" value="INNER MEMBRANE OR EXPORTED"/>
    <property type="match status" value="1"/>
</dbReference>
<organism evidence="3 5">
    <name type="scientific">Marivita cryptomonadis</name>
    <dbReference type="NCBI Taxonomy" id="505252"/>
    <lineage>
        <taxon>Bacteria</taxon>
        <taxon>Pseudomonadati</taxon>
        <taxon>Pseudomonadota</taxon>
        <taxon>Alphaproteobacteria</taxon>
        <taxon>Rhodobacterales</taxon>
        <taxon>Roseobacteraceae</taxon>
        <taxon>Marivita</taxon>
    </lineage>
</organism>
<name>A0A9Q2S0J1_9RHOB</name>
<evidence type="ECO:0000313" key="4">
    <source>
        <dbReference type="EMBL" id="MBM2416066.1"/>
    </source>
</evidence>
<dbReference type="EMBL" id="JAFBXE010000002">
    <property type="protein sequence ID" value="MBM2411399.1"/>
    <property type="molecule type" value="Genomic_DNA"/>
</dbReference>
<feature type="signal peptide" evidence="1">
    <location>
        <begin position="1"/>
        <end position="19"/>
    </location>
</feature>
<dbReference type="Proteomes" id="UP000755667">
    <property type="component" value="Unassembled WGS sequence"/>
</dbReference>
<sequence length="150" mass="15098">MKHLLFAAGLALAATTASAGDNGLMRKDSALGVTETVDAMVTAMEGAGITVFARVDHGAGAASIGEDIGASQLLIFGNPKVGTPAIKDDPAAGLYLPLKVLVYEDAMGGTKIVYEEPVAILGKLGGVSEDAAYLKTMAGALAKFTDAASN</sequence>
<dbReference type="InterPro" id="IPR035923">
    <property type="entry name" value="TT1751-like_sf"/>
</dbReference>
<dbReference type="InterPro" id="IPR005180">
    <property type="entry name" value="DUF302"/>
</dbReference>
<dbReference type="CDD" id="cd14797">
    <property type="entry name" value="DUF302"/>
    <property type="match status" value="1"/>
</dbReference>
<dbReference type="RefSeq" id="WP_085629214.1">
    <property type="nucleotide sequence ID" value="NZ_JAFBWU010000002.1"/>
</dbReference>
<proteinExistence type="predicted"/>
<evidence type="ECO:0000313" key="3">
    <source>
        <dbReference type="EMBL" id="MBM2411399.1"/>
    </source>
</evidence>
<dbReference type="OrthoDB" id="9799367at2"/>
<comment type="caution">
    <text evidence="3">The sequence shown here is derived from an EMBL/GenBank/DDBJ whole genome shotgun (WGS) entry which is preliminary data.</text>
</comment>
<dbReference type="Gene3D" id="3.30.310.70">
    <property type="entry name" value="TT1751-like domain"/>
    <property type="match status" value="1"/>
</dbReference>
<dbReference type="Proteomes" id="UP000809440">
    <property type="component" value="Unassembled WGS sequence"/>
</dbReference>
<evidence type="ECO:0000313" key="5">
    <source>
        <dbReference type="Proteomes" id="UP000755667"/>
    </source>
</evidence>
<evidence type="ECO:0000256" key="1">
    <source>
        <dbReference type="SAM" id="SignalP"/>
    </source>
</evidence>
<dbReference type="GeneID" id="62640952"/>
<gene>
    <name evidence="3" type="ORF">JQX41_03730</name>
    <name evidence="4" type="ORF">JQX48_03730</name>
</gene>
<keyword evidence="6" id="KW-1185">Reference proteome</keyword>
<protein>
    <submittedName>
        <fullName evidence="3">DUF302 domain-containing protein</fullName>
    </submittedName>
</protein>
<evidence type="ECO:0000313" key="6">
    <source>
        <dbReference type="Proteomes" id="UP000809440"/>
    </source>
</evidence>
<dbReference type="Pfam" id="PF03625">
    <property type="entry name" value="DUF302"/>
    <property type="match status" value="1"/>
</dbReference>
<dbReference type="EMBL" id="JAFBXF010000002">
    <property type="protein sequence ID" value="MBM2416066.1"/>
    <property type="molecule type" value="Genomic_DNA"/>
</dbReference>
<keyword evidence="1" id="KW-0732">Signal</keyword>
<reference evidence="3 6" key="1">
    <citation type="submission" date="2021-01" db="EMBL/GenBank/DDBJ databases">
        <title>Diatom-associated Roseobacters Show Island Model of Population Structure.</title>
        <authorList>
            <person name="Qu L."/>
            <person name="Feng X."/>
            <person name="Chen Y."/>
            <person name="Li L."/>
            <person name="Wang X."/>
            <person name="Hu Z."/>
            <person name="Wang H."/>
            <person name="Luo H."/>
        </authorList>
    </citation>
    <scope>NUCLEOTIDE SEQUENCE</scope>
    <source>
        <strain evidence="4 6">CC28-63</strain>
        <strain evidence="3">CC28-69</strain>
    </source>
</reference>
<evidence type="ECO:0000259" key="2">
    <source>
        <dbReference type="Pfam" id="PF03625"/>
    </source>
</evidence>
<accession>A0A9Q2S0J1</accession>
<dbReference type="AlphaFoldDB" id="A0A9Q2S0J1"/>
<dbReference type="PANTHER" id="PTHR38342">
    <property type="entry name" value="SLR5037 PROTEIN"/>
    <property type="match status" value="1"/>
</dbReference>